<evidence type="ECO:0000313" key="3">
    <source>
        <dbReference type="Proteomes" id="UP001372338"/>
    </source>
</evidence>
<feature type="compositionally biased region" description="Basic and acidic residues" evidence="1">
    <location>
        <begin position="91"/>
        <end position="104"/>
    </location>
</feature>
<protein>
    <submittedName>
        <fullName evidence="2">Uncharacterized protein</fullName>
    </submittedName>
</protein>
<dbReference type="Proteomes" id="UP001372338">
    <property type="component" value="Unassembled WGS sequence"/>
</dbReference>
<proteinExistence type="predicted"/>
<feature type="region of interest" description="Disordered" evidence="1">
    <location>
        <begin position="91"/>
        <end position="113"/>
    </location>
</feature>
<reference evidence="2 3" key="1">
    <citation type="submission" date="2024-01" db="EMBL/GenBank/DDBJ databases">
        <title>The genomes of 5 underutilized Papilionoideae crops provide insights into root nodulation and disease resistanc.</title>
        <authorList>
            <person name="Yuan L."/>
        </authorList>
    </citation>
    <scope>NUCLEOTIDE SEQUENCE [LARGE SCALE GENOMIC DNA]</scope>
    <source>
        <strain evidence="2">ZHUSHIDOU_FW_LH</strain>
        <tissue evidence="2">Leaf</tissue>
    </source>
</reference>
<keyword evidence="3" id="KW-1185">Reference proteome</keyword>
<sequence length="113" mass="13526">MSLQEIKKEIKQSEKKRQLLRQELEKTFWLLMRPQELIKIEQSHTQKKPSLRRQEQIEQSLEEKKMSLLNEEAHEETKLLLLLQELERAEKQKLYDTPKPEKKPKNGHASSPA</sequence>
<dbReference type="EMBL" id="JAYWIO010000008">
    <property type="protein sequence ID" value="KAK7246306.1"/>
    <property type="molecule type" value="Genomic_DNA"/>
</dbReference>
<comment type="caution">
    <text evidence="2">The sequence shown here is derived from an EMBL/GenBank/DDBJ whole genome shotgun (WGS) entry which is preliminary data.</text>
</comment>
<gene>
    <name evidence="2" type="ORF">RIF29_41170</name>
</gene>
<dbReference type="AlphaFoldDB" id="A0AAN9E570"/>
<name>A0AAN9E570_CROPI</name>
<organism evidence="2 3">
    <name type="scientific">Crotalaria pallida</name>
    <name type="common">Smooth rattlebox</name>
    <name type="synonym">Crotalaria striata</name>
    <dbReference type="NCBI Taxonomy" id="3830"/>
    <lineage>
        <taxon>Eukaryota</taxon>
        <taxon>Viridiplantae</taxon>
        <taxon>Streptophyta</taxon>
        <taxon>Embryophyta</taxon>
        <taxon>Tracheophyta</taxon>
        <taxon>Spermatophyta</taxon>
        <taxon>Magnoliopsida</taxon>
        <taxon>eudicotyledons</taxon>
        <taxon>Gunneridae</taxon>
        <taxon>Pentapetalae</taxon>
        <taxon>rosids</taxon>
        <taxon>fabids</taxon>
        <taxon>Fabales</taxon>
        <taxon>Fabaceae</taxon>
        <taxon>Papilionoideae</taxon>
        <taxon>50 kb inversion clade</taxon>
        <taxon>genistoids sensu lato</taxon>
        <taxon>core genistoids</taxon>
        <taxon>Crotalarieae</taxon>
        <taxon>Crotalaria</taxon>
    </lineage>
</organism>
<evidence type="ECO:0000313" key="2">
    <source>
        <dbReference type="EMBL" id="KAK7246306.1"/>
    </source>
</evidence>
<accession>A0AAN9E570</accession>
<evidence type="ECO:0000256" key="1">
    <source>
        <dbReference type="SAM" id="MobiDB-lite"/>
    </source>
</evidence>